<organism evidence="1 2">
    <name type="scientific">Nocardia aurantia</name>
    <dbReference type="NCBI Taxonomy" id="2585199"/>
    <lineage>
        <taxon>Bacteria</taxon>
        <taxon>Bacillati</taxon>
        <taxon>Actinomycetota</taxon>
        <taxon>Actinomycetes</taxon>
        <taxon>Mycobacteriales</taxon>
        <taxon>Nocardiaceae</taxon>
        <taxon>Nocardia</taxon>
    </lineage>
</organism>
<dbReference type="Gene3D" id="1.10.287.1060">
    <property type="entry name" value="ESAT-6-like"/>
    <property type="match status" value="1"/>
</dbReference>
<gene>
    <name evidence="1" type="ORF">NRB56_05210</name>
</gene>
<name>A0A7K0DH39_9NOCA</name>
<evidence type="ECO:0000313" key="1">
    <source>
        <dbReference type="EMBL" id="MQY24967.1"/>
    </source>
</evidence>
<comment type="caution">
    <text evidence="1">The sequence shown here is derived from an EMBL/GenBank/DDBJ whole genome shotgun (WGS) entry which is preliminary data.</text>
</comment>
<dbReference type="Proteomes" id="UP000431401">
    <property type="component" value="Unassembled WGS sequence"/>
</dbReference>
<keyword evidence="2" id="KW-1185">Reference proteome</keyword>
<protein>
    <recommendedName>
        <fullName evidence="3">WXG100 family type VII secretion target</fullName>
    </recommendedName>
</protein>
<proteinExistence type="predicted"/>
<evidence type="ECO:0000313" key="2">
    <source>
        <dbReference type="Proteomes" id="UP000431401"/>
    </source>
</evidence>
<sequence length="109" mass="11745">MTSQYMKYEEAVLTELADLLGQFKKDLSAESDNFHGAAKKLEAAWQGNSGLSAFQISVGKWDRQFGAEGDTSTETALGMIQALSDAVRTALANAQAADRGVSNSFSQYE</sequence>
<dbReference type="EMBL" id="WEGI01000001">
    <property type="protein sequence ID" value="MQY24967.1"/>
    <property type="molecule type" value="Genomic_DNA"/>
</dbReference>
<evidence type="ECO:0008006" key="3">
    <source>
        <dbReference type="Google" id="ProtNLM"/>
    </source>
</evidence>
<dbReference type="RefSeq" id="WP_153338812.1">
    <property type="nucleotide sequence ID" value="NZ_WEGI01000001.1"/>
</dbReference>
<dbReference type="OrthoDB" id="4558579at2"/>
<accession>A0A7K0DH39</accession>
<reference evidence="1 2" key="1">
    <citation type="submission" date="2019-10" db="EMBL/GenBank/DDBJ databases">
        <title>Nocardia macrotermitis sp. nov. and Nocardia aurantia sp. nov., isolated from the gut of fungus growing-termite Macrotermes natalensis.</title>
        <authorList>
            <person name="Benndorf R."/>
            <person name="Schwitalla J."/>
            <person name="Martin K."/>
            <person name="De Beer W."/>
            <person name="Kaster A.-K."/>
            <person name="Vollmers J."/>
            <person name="Poulsen M."/>
            <person name="Beemelmanns C."/>
        </authorList>
    </citation>
    <scope>NUCLEOTIDE SEQUENCE [LARGE SCALE GENOMIC DNA]</scope>
    <source>
        <strain evidence="1 2">RB56</strain>
    </source>
</reference>
<dbReference type="AlphaFoldDB" id="A0A7K0DH39"/>
<dbReference type="InterPro" id="IPR036689">
    <property type="entry name" value="ESAT-6-like_sf"/>
</dbReference>
<dbReference type="SUPFAM" id="SSF140453">
    <property type="entry name" value="EsxAB dimer-like"/>
    <property type="match status" value="1"/>
</dbReference>